<feature type="chain" id="PRO_5042993204" evidence="1">
    <location>
        <begin position="16"/>
        <end position="112"/>
    </location>
</feature>
<proteinExistence type="predicted"/>
<gene>
    <name evidence="2" type="ORF">SK128_021530</name>
</gene>
<feature type="signal peptide" evidence="1">
    <location>
        <begin position="1"/>
        <end position="15"/>
    </location>
</feature>
<dbReference type="AlphaFoldDB" id="A0AAN8ZXJ2"/>
<protein>
    <submittedName>
        <fullName evidence="2">Uncharacterized protein</fullName>
    </submittedName>
</protein>
<evidence type="ECO:0000256" key="1">
    <source>
        <dbReference type="SAM" id="SignalP"/>
    </source>
</evidence>
<evidence type="ECO:0000313" key="3">
    <source>
        <dbReference type="Proteomes" id="UP001381693"/>
    </source>
</evidence>
<dbReference type="EMBL" id="JAXCGZ010021208">
    <property type="protein sequence ID" value="KAK7056574.1"/>
    <property type="molecule type" value="Genomic_DNA"/>
</dbReference>
<dbReference type="Proteomes" id="UP001381693">
    <property type="component" value="Unassembled WGS sequence"/>
</dbReference>
<accession>A0AAN8ZXJ2</accession>
<comment type="caution">
    <text evidence="2">The sequence shown here is derived from an EMBL/GenBank/DDBJ whole genome shotgun (WGS) entry which is preliminary data.</text>
</comment>
<evidence type="ECO:0000313" key="2">
    <source>
        <dbReference type="EMBL" id="KAK7056574.1"/>
    </source>
</evidence>
<name>A0AAN8ZXJ2_HALRR</name>
<sequence>MKFLVAFALVGICSAMPQFVQPPTGQLEFGVDAEGCVVGPSGKVCPTGPVQFTSGAQGVPQPFKPQPQTFAAPVHHVPQDHHHTAFTGLVGPSGVIGPSGLVGPAGPVAFGK</sequence>
<keyword evidence="1" id="KW-0732">Signal</keyword>
<reference evidence="2 3" key="1">
    <citation type="submission" date="2023-11" db="EMBL/GenBank/DDBJ databases">
        <title>Halocaridina rubra genome assembly.</title>
        <authorList>
            <person name="Smith C."/>
        </authorList>
    </citation>
    <scope>NUCLEOTIDE SEQUENCE [LARGE SCALE GENOMIC DNA]</scope>
    <source>
        <strain evidence="2">EP-1</strain>
        <tissue evidence="2">Whole</tissue>
    </source>
</reference>
<organism evidence="2 3">
    <name type="scientific">Halocaridina rubra</name>
    <name type="common">Hawaiian red shrimp</name>
    <dbReference type="NCBI Taxonomy" id="373956"/>
    <lineage>
        <taxon>Eukaryota</taxon>
        <taxon>Metazoa</taxon>
        <taxon>Ecdysozoa</taxon>
        <taxon>Arthropoda</taxon>
        <taxon>Crustacea</taxon>
        <taxon>Multicrustacea</taxon>
        <taxon>Malacostraca</taxon>
        <taxon>Eumalacostraca</taxon>
        <taxon>Eucarida</taxon>
        <taxon>Decapoda</taxon>
        <taxon>Pleocyemata</taxon>
        <taxon>Caridea</taxon>
        <taxon>Atyoidea</taxon>
        <taxon>Atyidae</taxon>
        <taxon>Halocaridina</taxon>
    </lineage>
</organism>
<keyword evidence="3" id="KW-1185">Reference proteome</keyword>